<feature type="region of interest" description="Disordered" evidence="1">
    <location>
        <begin position="13"/>
        <end position="40"/>
    </location>
</feature>
<gene>
    <name evidence="2" type="ORF">KEG57_16705</name>
</gene>
<feature type="compositionally biased region" description="Basic and acidic residues" evidence="1">
    <location>
        <begin position="27"/>
        <end position="36"/>
    </location>
</feature>
<keyword evidence="3" id="KW-1185">Reference proteome</keyword>
<evidence type="ECO:0000313" key="2">
    <source>
        <dbReference type="EMBL" id="MDC3982161.1"/>
    </source>
</evidence>
<sequence length="52" mass="5977">MTAFGPALFVRRTDGKELDEHEQQEELGTKTAREVEAQAPNTYRFDSYTIEV</sequence>
<evidence type="ECO:0000313" key="3">
    <source>
        <dbReference type="Proteomes" id="UP001151081"/>
    </source>
</evidence>
<organism evidence="2 3">
    <name type="scientific">Polyangium jinanense</name>
    <dbReference type="NCBI Taxonomy" id="2829994"/>
    <lineage>
        <taxon>Bacteria</taxon>
        <taxon>Pseudomonadati</taxon>
        <taxon>Myxococcota</taxon>
        <taxon>Polyangia</taxon>
        <taxon>Polyangiales</taxon>
        <taxon>Polyangiaceae</taxon>
        <taxon>Polyangium</taxon>
    </lineage>
</organism>
<reference evidence="2 3" key="1">
    <citation type="submission" date="2021-04" db="EMBL/GenBank/DDBJ databases">
        <title>Genome analysis of Polyangium sp.</title>
        <authorList>
            <person name="Li Y."/>
            <person name="Wang J."/>
        </authorList>
    </citation>
    <scope>NUCLEOTIDE SEQUENCE [LARGE SCALE GENOMIC DNA]</scope>
    <source>
        <strain evidence="2 3">SDU14</strain>
    </source>
</reference>
<proteinExistence type="predicted"/>
<protein>
    <submittedName>
        <fullName evidence="2">Uncharacterized protein</fullName>
    </submittedName>
</protein>
<accession>A0A9X4AS54</accession>
<dbReference type="Proteomes" id="UP001151081">
    <property type="component" value="Unassembled WGS sequence"/>
</dbReference>
<dbReference type="AlphaFoldDB" id="A0A9X4AS54"/>
<dbReference type="RefSeq" id="WP_272420552.1">
    <property type="nucleotide sequence ID" value="NZ_JAGTJJ010000007.1"/>
</dbReference>
<dbReference type="EMBL" id="JAGTJJ010000007">
    <property type="protein sequence ID" value="MDC3982161.1"/>
    <property type="molecule type" value="Genomic_DNA"/>
</dbReference>
<name>A0A9X4AS54_9BACT</name>
<comment type="caution">
    <text evidence="2">The sequence shown here is derived from an EMBL/GenBank/DDBJ whole genome shotgun (WGS) entry which is preliminary data.</text>
</comment>
<evidence type="ECO:0000256" key="1">
    <source>
        <dbReference type="SAM" id="MobiDB-lite"/>
    </source>
</evidence>